<accession>A0A1C3JPF3</accession>
<dbReference type="GO" id="GO:0003700">
    <property type="term" value="F:DNA-binding transcription factor activity"/>
    <property type="evidence" value="ECO:0007669"/>
    <property type="project" value="InterPro"/>
</dbReference>
<evidence type="ECO:0000256" key="2">
    <source>
        <dbReference type="ARBA" id="ARBA00023125"/>
    </source>
</evidence>
<dbReference type="PRINTS" id="PR00032">
    <property type="entry name" value="HTHARAC"/>
</dbReference>
<dbReference type="EMBL" id="FLRB01000007">
    <property type="protein sequence ID" value="SBT20629.1"/>
    <property type="molecule type" value="Genomic_DNA"/>
</dbReference>
<dbReference type="Pfam" id="PF12833">
    <property type="entry name" value="HTH_18"/>
    <property type="match status" value="1"/>
</dbReference>
<dbReference type="InterPro" id="IPR037923">
    <property type="entry name" value="HTH-like"/>
</dbReference>
<dbReference type="EMBL" id="FLRA01000006">
    <property type="protein sequence ID" value="SBT17064.1"/>
    <property type="molecule type" value="Genomic_DNA"/>
</dbReference>
<dbReference type="AlphaFoldDB" id="A0A1C3JPF3"/>
<reference evidence="7 8" key="1">
    <citation type="submission" date="2016-06" db="EMBL/GenBank/DDBJ databases">
        <authorList>
            <person name="Rodrigo-Torres L."/>
            <person name="Arahal D.R."/>
        </authorList>
    </citation>
    <scope>NUCLEOTIDE SEQUENCE [LARGE SCALE GENOMIC DNA]</scope>
    <source>
        <strain evidence="7 8">CECT 5116</strain>
    </source>
</reference>
<proteinExistence type="predicted"/>
<dbReference type="InterPro" id="IPR009057">
    <property type="entry name" value="Homeodomain-like_sf"/>
</dbReference>
<dbReference type="InterPro" id="IPR018060">
    <property type="entry name" value="HTH_AraC"/>
</dbReference>
<dbReference type="Pfam" id="PF02311">
    <property type="entry name" value="AraC_binding"/>
    <property type="match status" value="1"/>
</dbReference>
<dbReference type="GO" id="GO:0043565">
    <property type="term" value="F:sequence-specific DNA binding"/>
    <property type="evidence" value="ECO:0007669"/>
    <property type="project" value="InterPro"/>
</dbReference>
<protein>
    <submittedName>
        <fullName evidence="6">Right origin-binding protein</fullName>
    </submittedName>
</protein>
<dbReference type="Proteomes" id="UP000092840">
    <property type="component" value="Unassembled WGS sequence"/>
</dbReference>
<dbReference type="SUPFAM" id="SSF46689">
    <property type="entry name" value="Homeodomain-like"/>
    <property type="match status" value="2"/>
</dbReference>
<evidence type="ECO:0000259" key="5">
    <source>
        <dbReference type="PROSITE" id="PS01124"/>
    </source>
</evidence>
<dbReference type="InterPro" id="IPR003313">
    <property type="entry name" value="AraC-bd"/>
</dbReference>
<keyword evidence="4" id="KW-0804">Transcription</keyword>
<dbReference type="RefSeq" id="WP_067033283.1">
    <property type="nucleotide sequence ID" value="NZ_FLRA01000006.1"/>
</dbReference>
<gene>
    <name evidence="6" type="primary">rob</name>
    <name evidence="6" type="ORF">MGA5115_01152</name>
    <name evidence="7" type="ORF">MGA5116_01216</name>
</gene>
<dbReference type="InterPro" id="IPR014710">
    <property type="entry name" value="RmlC-like_jellyroll"/>
</dbReference>
<dbReference type="InterPro" id="IPR050204">
    <property type="entry name" value="AraC_XylS_family_regulators"/>
</dbReference>
<dbReference type="SMART" id="SM00342">
    <property type="entry name" value="HTH_ARAC"/>
    <property type="match status" value="1"/>
</dbReference>
<evidence type="ECO:0000256" key="3">
    <source>
        <dbReference type="ARBA" id="ARBA00023159"/>
    </source>
</evidence>
<evidence type="ECO:0000256" key="1">
    <source>
        <dbReference type="ARBA" id="ARBA00023015"/>
    </source>
</evidence>
<dbReference type="Proteomes" id="UP000092871">
    <property type="component" value="Unassembled WGS sequence"/>
</dbReference>
<keyword evidence="8" id="KW-1185">Reference proteome</keyword>
<evidence type="ECO:0000313" key="8">
    <source>
        <dbReference type="Proteomes" id="UP000092840"/>
    </source>
</evidence>
<organism evidence="6 9">
    <name type="scientific">Marinomonas gallaica</name>
    <dbReference type="NCBI Taxonomy" id="1806667"/>
    <lineage>
        <taxon>Bacteria</taxon>
        <taxon>Pseudomonadati</taxon>
        <taxon>Pseudomonadota</taxon>
        <taxon>Gammaproteobacteria</taxon>
        <taxon>Oceanospirillales</taxon>
        <taxon>Oceanospirillaceae</taxon>
        <taxon>Marinomonas</taxon>
    </lineage>
</organism>
<evidence type="ECO:0000313" key="6">
    <source>
        <dbReference type="EMBL" id="SBT17064.1"/>
    </source>
</evidence>
<dbReference type="PROSITE" id="PS00041">
    <property type="entry name" value="HTH_ARAC_FAMILY_1"/>
    <property type="match status" value="1"/>
</dbReference>
<evidence type="ECO:0000256" key="4">
    <source>
        <dbReference type="ARBA" id="ARBA00023163"/>
    </source>
</evidence>
<dbReference type="InterPro" id="IPR020449">
    <property type="entry name" value="Tscrpt_reg_AraC-type_HTH"/>
</dbReference>
<dbReference type="Gene3D" id="1.10.10.60">
    <property type="entry name" value="Homeodomain-like"/>
    <property type="match status" value="2"/>
</dbReference>
<reference evidence="6 9" key="2">
    <citation type="submission" date="2016-06" db="EMBL/GenBank/DDBJ databases">
        <authorList>
            <person name="Kjaerup R.B."/>
            <person name="Dalgaard T.S."/>
            <person name="Juul-Madsen H.R."/>
        </authorList>
    </citation>
    <scope>NUCLEOTIDE SEQUENCE [LARGE SCALE GENOMIC DNA]</scope>
    <source>
        <strain evidence="6 9">CECT 5115</strain>
    </source>
</reference>
<dbReference type="Gene3D" id="2.60.120.10">
    <property type="entry name" value="Jelly Rolls"/>
    <property type="match status" value="1"/>
</dbReference>
<feature type="domain" description="HTH araC/xylS-type" evidence="5">
    <location>
        <begin position="176"/>
        <end position="273"/>
    </location>
</feature>
<evidence type="ECO:0000313" key="7">
    <source>
        <dbReference type="EMBL" id="SBT20629.1"/>
    </source>
</evidence>
<dbReference type="OrthoDB" id="9809338at2"/>
<dbReference type="InterPro" id="IPR018062">
    <property type="entry name" value="HTH_AraC-typ_CS"/>
</dbReference>
<evidence type="ECO:0000313" key="9">
    <source>
        <dbReference type="Proteomes" id="UP000092871"/>
    </source>
</evidence>
<keyword evidence="3" id="KW-0010">Activator</keyword>
<sequence>MTNDSQPIFWRDPQFPHIDLRYIADGHQVRYIPHSHEQWSIGVILKGQSSFLCGDRLHQVAQGDLVIMNAQEVHCCNPAPESAWSYYMMHIDCHWLAQRLFEAGIQDEAVWEPTLQDVIKDSALSEIMHNVCDQLLSDASTHEKSVALNRWLTQLFEHIKQLPREFNERNAPPALAKVAYYLIEHGDLDDPIDKVAARFGFSNSYLTRQFKRYYQTTPHAFRINRRIQLSQIALKNGVPIAEVASQFGFSDQAHFQRAFKERVAATPRQYRTTPCHH</sequence>
<keyword evidence="2" id="KW-0238">DNA-binding</keyword>
<dbReference type="PANTHER" id="PTHR46796:SF2">
    <property type="entry name" value="TRANSCRIPTIONAL REGULATORY PROTEIN"/>
    <property type="match status" value="1"/>
</dbReference>
<dbReference type="PROSITE" id="PS01124">
    <property type="entry name" value="HTH_ARAC_FAMILY_2"/>
    <property type="match status" value="1"/>
</dbReference>
<dbReference type="SUPFAM" id="SSF51215">
    <property type="entry name" value="Regulatory protein AraC"/>
    <property type="match status" value="1"/>
</dbReference>
<dbReference type="PANTHER" id="PTHR46796">
    <property type="entry name" value="HTH-TYPE TRANSCRIPTIONAL ACTIVATOR RHAS-RELATED"/>
    <property type="match status" value="1"/>
</dbReference>
<name>A0A1C3JPF3_9GAMM</name>
<keyword evidence="1" id="KW-0805">Transcription regulation</keyword>